<reference evidence="2" key="1">
    <citation type="journal article" date="2023" name="G3 (Bethesda)">
        <title>Genome assembly and association tests identify interacting loci associated with vigor, precocity, and sex in interspecific pistachio rootstocks.</title>
        <authorList>
            <person name="Palmer W."/>
            <person name="Jacygrad E."/>
            <person name="Sagayaradj S."/>
            <person name="Cavanaugh K."/>
            <person name="Han R."/>
            <person name="Bertier L."/>
            <person name="Beede B."/>
            <person name="Kafkas S."/>
            <person name="Golino D."/>
            <person name="Preece J."/>
            <person name="Michelmore R."/>
        </authorList>
    </citation>
    <scope>NUCLEOTIDE SEQUENCE [LARGE SCALE GENOMIC DNA]</scope>
</reference>
<accession>A0ACC0XQC3</accession>
<proteinExistence type="predicted"/>
<dbReference type="EMBL" id="CM047746">
    <property type="protein sequence ID" value="KAJ0020507.1"/>
    <property type="molecule type" value="Genomic_DNA"/>
</dbReference>
<name>A0ACC0XQC3_9ROSI</name>
<dbReference type="Proteomes" id="UP001163603">
    <property type="component" value="Chromosome 11"/>
</dbReference>
<gene>
    <name evidence="1" type="ORF">Pint_31501</name>
</gene>
<organism evidence="1 2">
    <name type="scientific">Pistacia integerrima</name>
    <dbReference type="NCBI Taxonomy" id="434235"/>
    <lineage>
        <taxon>Eukaryota</taxon>
        <taxon>Viridiplantae</taxon>
        <taxon>Streptophyta</taxon>
        <taxon>Embryophyta</taxon>
        <taxon>Tracheophyta</taxon>
        <taxon>Spermatophyta</taxon>
        <taxon>Magnoliopsida</taxon>
        <taxon>eudicotyledons</taxon>
        <taxon>Gunneridae</taxon>
        <taxon>Pentapetalae</taxon>
        <taxon>rosids</taxon>
        <taxon>malvids</taxon>
        <taxon>Sapindales</taxon>
        <taxon>Anacardiaceae</taxon>
        <taxon>Pistacia</taxon>
    </lineage>
</organism>
<protein>
    <submittedName>
        <fullName evidence="1">Uncharacterized protein</fullName>
    </submittedName>
</protein>
<evidence type="ECO:0000313" key="1">
    <source>
        <dbReference type="EMBL" id="KAJ0020507.1"/>
    </source>
</evidence>
<comment type="caution">
    <text evidence="1">The sequence shown here is derived from an EMBL/GenBank/DDBJ whole genome shotgun (WGS) entry which is preliminary data.</text>
</comment>
<keyword evidence="2" id="KW-1185">Reference proteome</keyword>
<sequence>MGRRSNSSRIERNMKERNRRMHMKDHLRRLACVIPPQTSKLSVLEILNQATNYIKQLQENKERLKRRKAQLKGEETTCNTSTDNMTVIPELRTIMNIKHFDDSTLEVNLISGLDKNFMLYEIISVLQEEAAEVIHASQIHADDKFIFIIRSKAISTRVGFETSRIDEKLRELVL</sequence>
<evidence type="ECO:0000313" key="2">
    <source>
        <dbReference type="Proteomes" id="UP001163603"/>
    </source>
</evidence>